<dbReference type="eggNOG" id="arCOG08269">
    <property type="taxonomic scope" value="Archaea"/>
</dbReference>
<name>C9RFL6_METVM</name>
<keyword evidence="1" id="KW-0812">Transmembrane</keyword>
<keyword evidence="1" id="KW-1133">Transmembrane helix</keyword>
<keyword evidence="3" id="KW-1185">Reference proteome</keyword>
<sequence length="122" mass="14333">MIPKNRSGFVRILEATVACIMIILVFSYLIMSQNFNYNSSLEFIGYNALYSAHIEESDFENVSSLYRKIKLPSNVGYGFEIYKNGELIYSNEEEGVVVERNFIFENNSSVNFYKLRLILWWR</sequence>
<evidence type="ECO:0000256" key="1">
    <source>
        <dbReference type="SAM" id="Phobius"/>
    </source>
</evidence>
<dbReference type="HOGENOM" id="CLU_2056048_0_0_2"/>
<keyword evidence="1" id="KW-0472">Membrane</keyword>
<evidence type="ECO:0000313" key="3">
    <source>
        <dbReference type="Proteomes" id="UP000002063"/>
    </source>
</evidence>
<dbReference type="EMBL" id="CP001787">
    <property type="protein sequence ID" value="ACX72368.1"/>
    <property type="molecule type" value="Genomic_DNA"/>
</dbReference>
<dbReference type="STRING" id="579137.Metvu_0509"/>
<dbReference type="AlphaFoldDB" id="C9RFL6"/>
<dbReference type="OrthoDB" id="64245at2157"/>
<dbReference type="RefSeq" id="WP_015732589.1">
    <property type="nucleotide sequence ID" value="NC_013407.1"/>
</dbReference>
<dbReference type="KEGG" id="mvu:Metvu_0509"/>
<organism evidence="2 3">
    <name type="scientific">Methanocaldococcus vulcanius (strain ATCC 700851 / DSM 12094 / M7)</name>
    <name type="common">Methanococcus vulcanius</name>
    <dbReference type="NCBI Taxonomy" id="579137"/>
    <lineage>
        <taxon>Archaea</taxon>
        <taxon>Methanobacteriati</taxon>
        <taxon>Methanobacteriota</taxon>
        <taxon>Methanomada group</taxon>
        <taxon>Methanococci</taxon>
        <taxon>Methanococcales</taxon>
        <taxon>Methanocaldococcaceae</taxon>
        <taxon>Methanocaldococcus</taxon>
    </lineage>
</organism>
<dbReference type="GeneID" id="8512842"/>
<dbReference type="Proteomes" id="UP000002063">
    <property type="component" value="Chromosome"/>
</dbReference>
<feature type="transmembrane region" description="Helical" evidence="1">
    <location>
        <begin position="12"/>
        <end position="31"/>
    </location>
</feature>
<accession>C9RFL6</accession>
<gene>
    <name evidence="2" type="ordered locus">Metvu_0509</name>
</gene>
<proteinExistence type="predicted"/>
<evidence type="ECO:0000313" key="2">
    <source>
        <dbReference type="EMBL" id="ACX72368.1"/>
    </source>
</evidence>
<reference evidence="2" key="1">
    <citation type="submission" date="2009-10" db="EMBL/GenBank/DDBJ databases">
        <title>Complete sequence of chromosome of Methanocaldococcus vulcanius M7.</title>
        <authorList>
            <consortium name="US DOE Joint Genome Institute"/>
            <person name="Lucas S."/>
            <person name="Copeland A."/>
            <person name="Lapidus A."/>
            <person name="Glavina del Rio T."/>
            <person name="Dalin E."/>
            <person name="Tice H."/>
            <person name="Bruce D."/>
            <person name="Goodwin L."/>
            <person name="Pitluck S."/>
            <person name="Lcollab F.I."/>
            <person name="Brettin T."/>
            <person name="Detter J.C."/>
            <person name="Han C."/>
            <person name="Tapia R."/>
            <person name="Kuske C.R."/>
            <person name="Schmutz J."/>
            <person name="Larimer F."/>
            <person name="Land M."/>
            <person name="Hauser L."/>
            <person name="Kyrpides N."/>
            <person name="Ovchinikova G."/>
            <person name="Sieprawska-Lupa M."/>
            <person name="Whitman W.B."/>
            <person name="Woyke T."/>
        </authorList>
    </citation>
    <scope>NUCLEOTIDE SEQUENCE [LARGE SCALE GENOMIC DNA]</scope>
    <source>
        <strain evidence="2">M7</strain>
    </source>
</reference>
<protein>
    <submittedName>
        <fullName evidence="2">Uncharacterized protein</fullName>
    </submittedName>
</protein>